<dbReference type="Proteomes" id="UP000588491">
    <property type="component" value="Unassembled WGS sequence"/>
</dbReference>
<dbReference type="PANTHER" id="PTHR43309">
    <property type="entry name" value="5-OXOPROLINASE SUBUNIT C"/>
    <property type="match status" value="1"/>
</dbReference>
<gene>
    <name evidence="5" type="ORF">HHU08_05775</name>
</gene>
<evidence type="ECO:0000313" key="5">
    <source>
        <dbReference type="EMBL" id="NMO76501.1"/>
    </source>
</evidence>
<dbReference type="GO" id="GO:0016787">
    <property type="term" value="F:hydrolase activity"/>
    <property type="evidence" value="ECO:0007669"/>
    <property type="project" value="UniProtKB-KW"/>
</dbReference>
<feature type="domain" description="Carboxyltransferase" evidence="4">
    <location>
        <begin position="25"/>
        <end position="308"/>
    </location>
</feature>
<dbReference type="Gene3D" id="2.40.100.10">
    <property type="entry name" value="Cyclophilin-like"/>
    <property type="match status" value="1"/>
</dbReference>
<keyword evidence="3" id="KW-0067">ATP-binding</keyword>
<keyword evidence="2" id="KW-0378">Hydrolase</keyword>
<dbReference type="GO" id="GO:0005524">
    <property type="term" value="F:ATP binding"/>
    <property type="evidence" value="ECO:0007669"/>
    <property type="project" value="UniProtKB-KW"/>
</dbReference>
<dbReference type="PROSITE" id="PS51257">
    <property type="entry name" value="PROKAR_LIPOPROTEIN"/>
    <property type="match status" value="1"/>
</dbReference>
<keyword evidence="5" id="KW-0808">Transferase</keyword>
<dbReference type="Pfam" id="PF02626">
    <property type="entry name" value="CT_A_B"/>
    <property type="match status" value="1"/>
</dbReference>
<dbReference type="InterPro" id="IPR003778">
    <property type="entry name" value="CT_A_B"/>
</dbReference>
<dbReference type="EMBL" id="JABBPK010000001">
    <property type="protein sequence ID" value="NMO76501.1"/>
    <property type="molecule type" value="Genomic_DNA"/>
</dbReference>
<dbReference type="NCBIfam" id="TIGR00724">
    <property type="entry name" value="urea_amlyse_rel"/>
    <property type="match status" value="1"/>
</dbReference>
<reference evidence="5 6" key="1">
    <citation type="submission" date="2020-04" db="EMBL/GenBank/DDBJ databases">
        <title>Bacillus sp. UniB3 isolated from commercial digestive syrup.</title>
        <authorList>
            <person name="Thorat V."/>
            <person name="Kirdat K."/>
            <person name="Tiwarekar B."/>
            <person name="Yadav A."/>
        </authorList>
    </citation>
    <scope>NUCLEOTIDE SEQUENCE [LARGE SCALE GENOMIC DNA]</scope>
    <source>
        <strain evidence="5 6">UniB3</strain>
    </source>
</reference>
<comment type="caution">
    <text evidence="5">The sequence shown here is derived from an EMBL/GenBank/DDBJ whole genome shotgun (WGS) entry which is preliminary data.</text>
</comment>
<protein>
    <submittedName>
        <fullName evidence="5">Biotin-dependent carboxyltransferase family protein</fullName>
    </submittedName>
</protein>
<accession>A0A7Y0PLN5</accession>
<proteinExistence type="predicted"/>
<dbReference type="SMART" id="SM00797">
    <property type="entry name" value="AHS2"/>
    <property type="match status" value="1"/>
</dbReference>
<organism evidence="5 6">
    <name type="scientific">Niallia alba</name>
    <dbReference type="NCBI Taxonomy" id="2729105"/>
    <lineage>
        <taxon>Bacteria</taxon>
        <taxon>Bacillati</taxon>
        <taxon>Bacillota</taxon>
        <taxon>Bacilli</taxon>
        <taxon>Bacillales</taxon>
        <taxon>Bacillaceae</taxon>
        <taxon>Niallia</taxon>
    </lineage>
</organism>
<evidence type="ECO:0000313" key="6">
    <source>
        <dbReference type="Proteomes" id="UP000588491"/>
    </source>
</evidence>
<dbReference type="GO" id="GO:0016740">
    <property type="term" value="F:transferase activity"/>
    <property type="evidence" value="ECO:0007669"/>
    <property type="project" value="UniProtKB-KW"/>
</dbReference>
<dbReference type="AlphaFoldDB" id="A0A7Y0PLN5"/>
<keyword evidence="6" id="KW-1185">Reference proteome</keyword>
<dbReference type="RefSeq" id="WP_169188010.1">
    <property type="nucleotide sequence ID" value="NZ_JABBPK010000001.1"/>
</dbReference>
<sequence length="322" mass="35711">MEYIKCLKPGLLTTIQDLGRHSYQSFGVSACGAMDPLSLKLANIIVGNPQDYAVLEITLLGPEILFKGEGVIAITGADLSPTLNEKELPMWRAVHVQEGDILKFAKARTGCRSYLAILGGMLVPEVMGSKSTFLRGNYGGIEGRALQKNDRIPVGPIHHSWIKKVKNRGISDSVIRNIFHKDAVRFVWGPHDRAFKEESKELFIESVYQITNQSDRMGYRLEGKALLHKKSADILSEFVAPGTIQVPANGKPILLMADCQMSGGYTKIGMVIGVDIPLVAQKKPGDFIKFQPVSIEQAQEEWKRQMKWLSILSKNNTHLIAK</sequence>
<evidence type="ECO:0000256" key="1">
    <source>
        <dbReference type="ARBA" id="ARBA00022741"/>
    </source>
</evidence>
<evidence type="ECO:0000256" key="2">
    <source>
        <dbReference type="ARBA" id="ARBA00022801"/>
    </source>
</evidence>
<dbReference type="PANTHER" id="PTHR43309:SF5">
    <property type="entry name" value="5-OXOPROLINASE SUBUNIT C"/>
    <property type="match status" value="1"/>
</dbReference>
<keyword evidence="1" id="KW-0547">Nucleotide-binding</keyword>
<dbReference type="SUPFAM" id="SSF50891">
    <property type="entry name" value="Cyclophilin-like"/>
    <property type="match status" value="1"/>
</dbReference>
<evidence type="ECO:0000256" key="3">
    <source>
        <dbReference type="ARBA" id="ARBA00022840"/>
    </source>
</evidence>
<dbReference type="InterPro" id="IPR029000">
    <property type="entry name" value="Cyclophilin-like_dom_sf"/>
</dbReference>
<dbReference type="InterPro" id="IPR052708">
    <property type="entry name" value="PxpC"/>
</dbReference>
<evidence type="ECO:0000259" key="4">
    <source>
        <dbReference type="SMART" id="SM00797"/>
    </source>
</evidence>
<name>A0A7Y0PLN5_9BACI</name>